<dbReference type="PANTHER" id="PTHR46494">
    <property type="entry name" value="CORA FAMILY METAL ION TRANSPORTER (EUROFUNG)"/>
    <property type="match status" value="1"/>
</dbReference>
<dbReference type="OrthoDB" id="2830640at2759"/>
<feature type="transmembrane region" description="Helical" evidence="2">
    <location>
        <begin position="335"/>
        <end position="360"/>
    </location>
</feature>
<dbReference type="GO" id="GO:0015087">
    <property type="term" value="F:cobalt ion transmembrane transporter activity"/>
    <property type="evidence" value="ECO:0007669"/>
    <property type="project" value="TreeGrafter"/>
</dbReference>
<dbReference type="Gene3D" id="1.20.58.340">
    <property type="entry name" value="Magnesium transport protein CorA, transmembrane region"/>
    <property type="match status" value="1"/>
</dbReference>
<keyword evidence="4" id="KW-1185">Reference proteome</keyword>
<dbReference type="GO" id="GO:0005886">
    <property type="term" value="C:plasma membrane"/>
    <property type="evidence" value="ECO:0007669"/>
    <property type="project" value="UniProtKB-SubCell"/>
</dbReference>
<feature type="transmembrane region" description="Helical" evidence="2">
    <location>
        <begin position="372"/>
        <end position="394"/>
    </location>
</feature>
<reference evidence="3" key="1">
    <citation type="journal article" date="2020" name="Stud. Mycol.">
        <title>101 Dothideomycetes genomes: a test case for predicting lifestyles and emergence of pathogens.</title>
        <authorList>
            <person name="Haridas S."/>
            <person name="Albert R."/>
            <person name="Binder M."/>
            <person name="Bloem J."/>
            <person name="Labutti K."/>
            <person name="Salamov A."/>
            <person name="Andreopoulos B."/>
            <person name="Baker S."/>
            <person name="Barry K."/>
            <person name="Bills G."/>
            <person name="Bluhm B."/>
            <person name="Cannon C."/>
            <person name="Castanera R."/>
            <person name="Culley D."/>
            <person name="Daum C."/>
            <person name="Ezra D."/>
            <person name="Gonzalez J."/>
            <person name="Henrissat B."/>
            <person name="Kuo A."/>
            <person name="Liang C."/>
            <person name="Lipzen A."/>
            <person name="Lutzoni F."/>
            <person name="Magnuson J."/>
            <person name="Mondo S."/>
            <person name="Nolan M."/>
            <person name="Ohm R."/>
            <person name="Pangilinan J."/>
            <person name="Park H.-J."/>
            <person name="Ramirez L."/>
            <person name="Alfaro M."/>
            <person name="Sun H."/>
            <person name="Tritt A."/>
            <person name="Yoshinaga Y."/>
            <person name="Zwiers L.-H."/>
            <person name="Turgeon B."/>
            <person name="Goodwin S."/>
            <person name="Spatafora J."/>
            <person name="Crous P."/>
            <person name="Grigoriev I."/>
        </authorList>
    </citation>
    <scope>NUCLEOTIDE SEQUENCE</scope>
    <source>
        <strain evidence="3">CBS 109.77</strain>
    </source>
</reference>
<dbReference type="EMBL" id="MU001814">
    <property type="protein sequence ID" value="KAF2797117.1"/>
    <property type="molecule type" value="Genomic_DNA"/>
</dbReference>
<keyword evidence="2" id="KW-0472">Membrane</keyword>
<gene>
    <name evidence="3" type="ORF">K505DRAFT_322826</name>
</gene>
<evidence type="ECO:0000313" key="4">
    <source>
        <dbReference type="Proteomes" id="UP000799757"/>
    </source>
</evidence>
<name>A0A6A6XNH9_9PLEO</name>
<comment type="subcellular location">
    <subcellularLocation>
        <location evidence="1">Cell membrane</location>
        <topology evidence="1">Multi-pass membrane protein</topology>
    </subcellularLocation>
</comment>
<organism evidence="3 4">
    <name type="scientific">Melanomma pulvis-pyrius CBS 109.77</name>
    <dbReference type="NCBI Taxonomy" id="1314802"/>
    <lineage>
        <taxon>Eukaryota</taxon>
        <taxon>Fungi</taxon>
        <taxon>Dikarya</taxon>
        <taxon>Ascomycota</taxon>
        <taxon>Pezizomycotina</taxon>
        <taxon>Dothideomycetes</taxon>
        <taxon>Pleosporomycetidae</taxon>
        <taxon>Pleosporales</taxon>
        <taxon>Melanommataceae</taxon>
        <taxon>Melanomma</taxon>
    </lineage>
</organism>
<keyword evidence="2" id="KW-1133">Transmembrane helix</keyword>
<dbReference type="Proteomes" id="UP000799757">
    <property type="component" value="Unassembled WGS sequence"/>
</dbReference>
<keyword evidence="2" id="KW-0812">Transmembrane</keyword>
<evidence type="ECO:0000256" key="2">
    <source>
        <dbReference type="SAM" id="Phobius"/>
    </source>
</evidence>
<evidence type="ECO:0000256" key="1">
    <source>
        <dbReference type="ARBA" id="ARBA00004651"/>
    </source>
</evidence>
<dbReference type="Pfam" id="PF01544">
    <property type="entry name" value="CorA"/>
    <property type="match status" value="1"/>
</dbReference>
<sequence length="419" mass="47091">MSDDDGYCLDTGARDWMNDPSNRKITNEHRFVEIFDAGSGIQIMVEQKRDDEIAALCATPLTPGTKWALRLLLSTQDDEEPKITPYSKAAVAGLRQHWRLPGLYANLFVYQTAFAPVPGVSSWKGLLSRIDFGSGWGSTVEIAHNTNTNVTYGVCFGLCSETGNLFLDRLMAARGYAIHPCLALLLVTDLMLTDVRDFEEKMTDDFEPLIMAIGTESYRWISPVVAPVKDFAEIPRRLATLADAGASMTCAISMLTITFEFLGRALEDFKGFGAGCRVEEGLKAHLSFTRSKVKRMEWNNQQLKESAQAQVQLVYALLAQKDNQISHRYGADMRIISAVTLIFLPGTFIATLFSASFWNFQPTNTGPIVSKWVWLYFVVTALLTLFVWSFWRGYPMLKGLWRRKKNVDEEQGEKKKKGV</sequence>
<dbReference type="GO" id="GO:0050897">
    <property type="term" value="F:cobalt ion binding"/>
    <property type="evidence" value="ECO:0007669"/>
    <property type="project" value="TreeGrafter"/>
</dbReference>
<dbReference type="AlphaFoldDB" id="A0A6A6XNH9"/>
<dbReference type="GO" id="GO:0000287">
    <property type="term" value="F:magnesium ion binding"/>
    <property type="evidence" value="ECO:0007669"/>
    <property type="project" value="TreeGrafter"/>
</dbReference>
<protein>
    <submittedName>
        <fullName evidence="3">Uncharacterized protein</fullName>
    </submittedName>
</protein>
<accession>A0A6A6XNH9</accession>
<evidence type="ECO:0000313" key="3">
    <source>
        <dbReference type="EMBL" id="KAF2797117.1"/>
    </source>
</evidence>
<dbReference type="GO" id="GO:0015095">
    <property type="term" value="F:magnesium ion transmembrane transporter activity"/>
    <property type="evidence" value="ECO:0007669"/>
    <property type="project" value="TreeGrafter"/>
</dbReference>
<dbReference type="InterPro" id="IPR002523">
    <property type="entry name" value="MgTranspt_CorA/ZnTranspt_ZntB"/>
</dbReference>
<dbReference type="PANTHER" id="PTHR46494:SF1">
    <property type="entry name" value="CORA FAMILY METAL ION TRANSPORTER (EUROFUNG)"/>
    <property type="match status" value="1"/>
</dbReference>
<proteinExistence type="predicted"/>